<dbReference type="AlphaFoldDB" id="A0A0F9TPX4"/>
<proteinExistence type="predicted"/>
<dbReference type="EMBL" id="LAZR01000215">
    <property type="protein sequence ID" value="KKN81354.1"/>
    <property type="molecule type" value="Genomic_DNA"/>
</dbReference>
<gene>
    <name evidence="2" type="ORF">LCGC14_0319670</name>
</gene>
<accession>A0A0F9TPX4</accession>
<sequence>MAMTLTEKRARRTERAESKRRIEQAQKETRAIVTTGICPECGSGLQQNLALTGWWQCDQYGADGFRKDDSKPACGWQGFTKDRRTTMRTTRETQCRS</sequence>
<evidence type="ECO:0000256" key="1">
    <source>
        <dbReference type="SAM" id="MobiDB-lite"/>
    </source>
</evidence>
<evidence type="ECO:0008006" key="3">
    <source>
        <dbReference type="Google" id="ProtNLM"/>
    </source>
</evidence>
<evidence type="ECO:0000313" key="2">
    <source>
        <dbReference type="EMBL" id="KKN81354.1"/>
    </source>
</evidence>
<name>A0A0F9TPX4_9ZZZZ</name>
<reference evidence="2" key="1">
    <citation type="journal article" date="2015" name="Nature">
        <title>Complex archaea that bridge the gap between prokaryotes and eukaryotes.</title>
        <authorList>
            <person name="Spang A."/>
            <person name="Saw J.H."/>
            <person name="Jorgensen S.L."/>
            <person name="Zaremba-Niedzwiedzka K."/>
            <person name="Martijn J."/>
            <person name="Lind A.E."/>
            <person name="van Eijk R."/>
            <person name="Schleper C."/>
            <person name="Guy L."/>
            <person name="Ettema T.J."/>
        </authorList>
    </citation>
    <scope>NUCLEOTIDE SEQUENCE</scope>
</reference>
<protein>
    <recommendedName>
        <fullName evidence="3">Bacteriophage T7 Gp4 DNA primase/helicase N-terminal domain-containing protein</fullName>
    </recommendedName>
</protein>
<feature type="region of interest" description="Disordered" evidence="1">
    <location>
        <begin position="1"/>
        <end position="26"/>
    </location>
</feature>
<feature type="compositionally biased region" description="Basic and acidic residues" evidence="1">
    <location>
        <begin position="13"/>
        <end position="26"/>
    </location>
</feature>
<comment type="caution">
    <text evidence="2">The sequence shown here is derived from an EMBL/GenBank/DDBJ whole genome shotgun (WGS) entry which is preliminary data.</text>
</comment>
<organism evidence="2">
    <name type="scientific">marine sediment metagenome</name>
    <dbReference type="NCBI Taxonomy" id="412755"/>
    <lineage>
        <taxon>unclassified sequences</taxon>
        <taxon>metagenomes</taxon>
        <taxon>ecological metagenomes</taxon>
    </lineage>
</organism>